<dbReference type="Gene3D" id="3.40.710.10">
    <property type="entry name" value="DD-peptidase/beta-lactamase superfamily"/>
    <property type="match status" value="1"/>
</dbReference>
<evidence type="ECO:0000313" key="1">
    <source>
        <dbReference type="EMBL" id="RMU12298.1"/>
    </source>
</evidence>
<gene>
    <name evidence="1" type="ORF">ALP36_05420</name>
</gene>
<name>A0A3M5RTP4_9PSED</name>
<dbReference type="EMBL" id="RBTT01000026">
    <property type="protein sequence ID" value="RMU12298.1"/>
    <property type="molecule type" value="Genomic_DNA"/>
</dbReference>
<dbReference type="InterPro" id="IPR012338">
    <property type="entry name" value="Beta-lactam/transpept-like"/>
</dbReference>
<accession>A0A3M5RTP4</accession>
<dbReference type="AlphaFoldDB" id="A0A3M5RTP4"/>
<dbReference type="SUPFAM" id="SSF56601">
    <property type="entry name" value="beta-lactamase/transpeptidase-like"/>
    <property type="match status" value="1"/>
</dbReference>
<dbReference type="Proteomes" id="UP000274212">
    <property type="component" value="Unassembled WGS sequence"/>
</dbReference>
<evidence type="ECO:0000313" key="2">
    <source>
        <dbReference type="Proteomes" id="UP000274212"/>
    </source>
</evidence>
<comment type="caution">
    <text evidence="1">The sequence shown here is derived from an EMBL/GenBank/DDBJ whole genome shotgun (WGS) entry which is preliminary data.</text>
</comment>
<sequence length="108" mass="11274">MLSPASTRRLLSNAIGQTLVAARGPGWKFGLGPMILTDSSAAGQRQGAGSWSWCGLYGNHYWVDPVSAISLVAMTNTATTGAWGEFAESMVDAIYIRSGRTACGNCSG</sequence>
<proteinExistence type="predicted"/>
<protein>
    <submittedName>
        <fullName evidence="1">Esterase</fullName>
    </submittedName>
</protein>
<organism evidence="1 2">
    <name type="scientific">Pseudomonas syringae pv. coriandricola</name>
    <dbReference type="NCBI Taxonomy" id="264453"/>
    <lineage>
        <taxon>Bacteria</taxon>
        <taxon>Pseudomonadati</taxon>
        <taxon>Pseudomonadota</taxon>
        <taxon>Gammaproteobacteria</taxon>
        <taxon>Pseudomonadales</taxon>
        <taxon>Pseudomonadaceae</taxon>
        <taxon>Pseudomonas</taxon>
    </lineage>
</organism>
<reference evidence="1 2" key="1">
    <citation type="submission" date="2018-08" db="EMBL/GenBank/DDBJ databases">
        <title>Recombination of ecologically and evolutionarily significant loci maintains genetic cohesion in the Pseudomonas syringae species complex.</title>
        <authorList>
            <person name="Dillon M."/>
            <person name="Thakur S."/>
            <person name="Almeida R.N.D."/>
            <person name="Weir B.S."/>
            <person name="Guttman D.S."/>
        </authorList>
    </citation>
    <scope>NUCLEOTIDE SEQUENCE [LARGE SCALE GENOMIC DNA]</scope>
    <source>
        <strain evidence="1 2">ICMP 9829</strain>
    </source>
</reference>